<evidence type="ECO:0000313" key="6">
    <source>
        <dbReference type="EMBL" id="ODS34469.1"/>
    </source>
</evidence>
<dbReference type="PANTHER" id="PTHR30265:SF4">
    <property type="entry name" value="KOW MOTIF FAMILY PROTEIN, EXPRESSED"/>
    <property type="match status" value="1"/>
</dbReference>
<dbReference type="AlphaFoldDB" id="A0A1E3XFV5"/>
<dbReference type="PANTHER" id="PTHR30265">
    <property type="entry name" value="RHO-INTERACTING TRANSCRIPTION TERMINATION FACTOR NUSG"/>
    <property type="match status" value="1"/>
</dbReference>
<dbReference type="SUPFAM" id="SSF50104">
    <property type="entry name" value="Translation proteins SH3-like domain"/>
    <property type="match status" value="1"/>
</dbReference>
<reference evidence="6 7" key="1">
    <citation type="submission" date="2016-07" db="EMBL/GenBank/DDBJ databases">
        <title>Draft genome of Scalindua rubra, obtained from a brine-seawater interface in the Red Sea, sheds light on salt adaptation in anammox bacteria.</title>
        <authorList>
            <person name="Speth D.R."/>
            <person name="Lagkouvardos I."/>
            <person name="Wang Y."/>
            <person name="Qian P.-Y."/>
            <person name="Dutilh B.E."/>
            <person name="Jetten M.S."/>
        </authorList>
    </citation>
    <scope>NUCLEOTIDE SEQUENCE [LARGE SCALE GENOMIC DNA]</scope>
    <source>
        <strain evidence="6">BSI-1</strain>
    </source>
</reference>
<dbReference type="EMBL" id="MAYW01000005">
    <property type="protein sequence ID" value="ODS34469.1"/>
    <property type="molecule type" value="Genomic_DNA"/>
</dbReference>
<organism evidence="6 7">
    <name type="scientific">Candidatus Scalindua rubra</name>
    <dbReference type="NCBI Taxonomy" id="1872076"/>
    <lineage>
        <taxon>Bacteria</taxon>
        <taxon>Pseudomonadati</taxon>
        <taxon>Planctomycetota</taxon>
        <taxon>Candidatus Brocadiia</taxon>
        <taxon>Candidatus Brocadiales</taxon>
        <taxon>Candidatus Scalinduaceae</taxon>
        <taxon>Candidatus Scalindua</taxon>
    </lineage>
</organism>
<keyword evidence="3" id="KW-0804">Transcription</keyword>
<evidence type="ECO:0000259" key="5">
    <source>
        <dbReference type="SMART" id="SM00739"/>
    </source>
</evidence>
<comment type="caution">
    <text evidence="6">The sequence shown here is derived from an EMBL/GenBank/DDBJ whole genome shotgun (WGS) entry which is preliminary data.</text>
</comment>
<dbReference type="InterPro" id="IPR008991">
    <property type="entry name" value="Translation_prot_SH3-like_sf"/>
</dbReference>
<dbReference type="Gene3D" id="3.30.70.940">
    <property type="entry name" value="NusG, N-terminal domain"/>
    <property type="match status" value="1"/>
</dbReference>
<keyword evidence="1" id="KW-0889">Transcription antitermination</keyword>
<dbReference type="NCBIfam" id="NF033644">
    <property type="entry name" value="antiterm_UpxY"/>
    <property type="match status" value="1"/>
</dbReference>
<sequence length="162" mass="18809">MNWYAIHTRSRHEKQVDLFLSEKGIETFLPLIHTLSRRRDRKKYVDIPLFPGYLFVYAEKEHLDSVKYTRGVARIIGTDINEPTPIPDKQILDIKSIMETDVKLDPFPYLKKGRWVRIKAGPLRGVEGILVERKGHYKIVIRIDLLQKGAAAEVYIADVEPI</sequence>
<dbReference type="InterPro" id="IPR005824">
    <property type="entry name" value="KOW"/>
</dbReference>
<dbReference type="Proteomes" id="UP000094056">
    <property type="component" value="Unassembled WGS sequence"/>
</dbReference>
<evidence type="ECO:0000256" key="3">
    <source>
        <dbReference type="ARBA" id="ARBA00023163"/>
    </source>
</evidence>
<dbReference type="GO" id="GO:0031564">
    <property type="term" value="P:transcription antitermination"/>
    <property type="evidence" value="ECO:0007669"/>
    <property type="project" value="UniProtKB-KW"/>
</dbReference>
<dbReference type="GO" id="GO:0006354">
    <property type="term" value="P:DNA-templated transcription elongation"/>
    <property type="evidence" value="ECO:0007669"/>
    <property type="project" value="InterPro"/>
</dbReference>
<gene>
    <name evidence="6" type="primary">nusG_2</name>
    <name evidence="6" type="ORF">SCARUB_00343</name>
</gene>
<keyword evidence="2" id="KW-0805">Transcription regulation</keyword>
<feature type="domain" description="NusG-like N-terminal" evidence="4">
    <location>
        <begin position="1"/>
        <end position="98"/>
    </location>
</feature>
<dbReference type="InterPro" id="IPR036735">
    <property type="entry name" value="NGN_dom_sf"/>
</dbReference>
<protein>
    <submittedName>
        <fullName evidence="6">Transcription antitermination protein NusG</fullName>
    </submittedName>
</protein>
<evidence type="ECO:0000259" key="4">
    <source>
        <dbReference type="SMART" id="SM00738"/>
    </source>
</evidence>
<dbReference type="SMART" id="SM00739">
    <property type="entry name" value="KOW"/>
    <property type="match status" value="1"/>
</dbReference>
<dbReference type="SMART" id="SM00738">
    <property type="entry name" value="NGN"/>
    <property type="match status" value="1"/>
</dbReference>
<dbReference type="InterPro" id="IPR006645">
    <property type="entry name" value="NGN-like_dom"/>
</dbReference>
<name>A0A1E3XFV5_9BACT</name>
<feature type="domain" description="KOW" evidence="5">
    <location>
        <begin position="109"/>
        <end position="136"/>
    </location>
</feature>
<evidence type="ECO:0000256" key="1">
    <source>
        <dbReference type="ARBA" id="ARBA00022814"/>
    </source>
</evidence>
<evidence type="ECO:0000256" key="2">
    <source>
        <dbReference type="ARBA" id="ARBA00023015"/>
    </source>
</evidence>
<dbReference type="Pfam" id="PF02357">
    <property type="entry name" value="NusG"/>
    <property type="match status" value="1"/>
</dbReference>
<evidence type="ECO:0000313" key="7">
    <source>
        <dbReference type="Proteomes" id="UP000094056"/>
    </source>
</evidence>
<proteinExistence type="predicted"/>
<accession>A0A1E3XFV5</accession>
<dbReference type="InterPro" id="IPR043425">
    <property type="entry name" value="NusG-like"/>
</dbReference>
<dbReference type="SUPFAM" id="SSF82679">
    <property type="entry name" value="N-utilization substance G protein NusG, N-terminal domain"/>
    <property type="match status" value="1"/>
</dbReference>